<reference evidence="2 3" key="1">
    <citation type="submission" date="2024-11" db="EMBL/GenBank/DDBJ databases">
        <title>Adaptive evolution of stress response genes in parasites aligns with host niche diversity.</title>
        <authorList>
            <person name="Hahn C."/>
            <person name="Resl P."/>
        </authorList>
    </citation>
    <scope>NUCLEOTIDE SEQUENCE [LARGE SCALE GENOMIC DNA]</scope>
    <source>
        <strain evidence="2">EGGRZ-B1_66</strain>
        <tissue evidence="2">Body</tissue>
    </source>
</reference>
<keyword evidence="3" id="KW-1185">Reference proteome</keyword>
<dbReference type="Proteomes" id="UP001626550">
    <property type="component" value="Unassembled WGS sequence"/>
</dbReference>
<dbReference type="AlphaFoldDB" id="A0ABD2Q2R8"/>
<feature type="compositionally biased region" description="Polar residues" evidence="1">
    <location>
        <begin position="144"/>
        <end position="156"/>
    </location>
</feature>
<feature type="region of interest" description="Disordered" evidence="1">
    <location>
        <begin position="72"/>
        <end position="156"/>
    </location>
</feature>
<name>A0ABD2Q2R8_9PLAT</name>
<evidence type="ECO:0000256" key="1">
    <source>
        <dbReference type="SAM" id="MobiDB-lite"/>
    </source>
</evidence>
<evidence type="ECO:0000313" key="2">
    <source>
        <dbReference type="EMBL" id="KAL3313683.1"/>
    </source>
</evidence>
<accession>A0ABD2Q2R8</accession>
<organism evidence="2 3">
    <name type="scientific">Cichlidogyrus casuarinus</name>
    <dbReference type="NCBI Taxonomy" id="1844966"/>
    <lineage>
        <taxon>Eukaryota</taxon>
        <taxon>Metazoa</taxon>
        <taxon>Spiralia</taxon>
        <taxon>Lophotrochozoa</taxon>
        <taxon>Platyhelminthes</taxon>
        <taxon>Monogenea</taxon>
        <taxon>Monopisthocotylea</taxon>
        <taxon>Dactylogyridea</taxon>
        <taxon>Ancyrocephalidae</taxon>
        <taxon>Cichlidogyrus</taxon>
    </lineage>
</organism>
<feature type="compositionally biased region" description="Polar residues" evidence="1">
    <location>
        <begin position="116"/>
        <end position="136"/>
    </location>
</feature>
<gene>
    <name evidence="2" type="ORF">Ciccas_007712</name>
</gene>
<evidence type="ECO:0000313" key="3">
    <source>
        <dbReference type="Proteomes" id="UP001626550"/>
    </source>
</evidence>
<dbReference type="EMBL" id="JBJKFK010001226">
    <property type="protein sequence ID" value="KAL3313683.1"/>
    <property type="molecule type" value="Genomic_DNA"/>
</dbReference>
<sequence length="156" mass="16712">MASFLLGSYELANGSQSILSNRSDSMAHKYRNESLEDLSSSSSGPCSCILDNECHRERHSSYSSTCTSLGLQSDFSGSGSREILSRGEERCQSNLSLGSSKRVNRPSTMPGKDTKTSALSCPASPTASLRASTTSNGKRRLKSTHTVITDFTSGEE</sequence>
<comment type="caution">
    <text evidence="2">The sequence shown here is derived from an EMBL/GenBank/DDBJ whole genome shotgun (WGS) entry which is preliminary data.</text>
</comment>
<feature type="compositionally biased region" description="Polar residues" evidence="1">
    <location>
        <begin position="92"/>
        <end position="107"/>
    </location>
</feature>
<proteinExistence type="predicted"/>
<protein>
    <submittedName>
        <fullName evidence="2">Uncharacterized protein</fullName>
    </submittedName>
</protein>